<keyword evidence="1" id="KW-1133">Transmembrane helix</keyword>
<keyword evidence="1" id="KW-0472">Membrane</keyword>
<dbReference type="Proteomes" id="UP001063698">
    <property type="component" value="Chromosome"/>
</dbReference>
<dbReference type="KEGG" id="ipc:IPA_05385"/>
<gene>
    <name evidence="2" type="ORF">IPA_05385</name>
</gene>
<reference evidence="2" key="1">
    <citation type="submission" date="2013-11" db="EMBL/GenBank/DDBJ databases">
        <title>Comparative genomics of Ignicoccus.</title>
        <authorList>
            <person name="Podar M."/>
        </authorList>
    </citation>
    <scope>NUCLEOTIDE SEQUENCE</scope>
    <source>
        <strain evidence="2">DSM 13166</strain>
    </source>
</reference>
<dbReference type="EMBL" id="CP006868">
    <property type="protein sequence ID" value="UXD22484.1"/>
    <property type="molecule type" value="Genomic_DNA"/>
</dbReference>
<protein>
    <submittedName>
        <fullName evidence="2">Uncharacterized protein</fullName>
    </submittedName>
</protein>
<dbReference type="AlphaFoldDB" id="A0A977PLG7"/>
<organism evidence="2 3">
    <name type="scientific">Ignicoccus pacificus DSM 13166</name>
    <dbReference type="NCBI Taxonomy" id="940294"/>
    <lineage>
        <taxon>Archaea</taxon>
        <taxon>Thermoproteota</taxon>
        <taxon>Thermoprotei</taxon>
        <taxon>Desulfurococcales</taxon>
        <taxon>Desulfurococcaceae</taxon>
        <taxon>Ignicoccus</taxon>
    </lineage>
</organism>
<evidence type="ECO:0000313" key="2">
    <source>
        <dbReference type="EMBL" id="UXD22484.1"/>
    </source>
</evidence>
<name>A0A977PLG7_9CREN</name>
<sequence>MVDPLRVTVAAIIMLMAIGVLIQTATFVISVMGLNSYAKWILILSAILTALTLSFWVYYVY</sequence>
<proteinExistence type="predicted"/>
<evidence type="ECO:0000313" key="3">
    <source>
        <dbReference type="Proteomes" id="UP001063698"/>
    </source>
</evidence>
<feature type="transmembrane region" description="Helical" evidence="1">
    <location>
        <begin position="40"/>
        <end position="60"/>
    </location>
</feature>
<keyword evidence="1" id="KW-0812">Transmembrane</keyword>
<feature type="transmembrane region" description="Helical" evidence="1">
    <location>
        <begin position="7"/>
        <end position="34"/>
    </location>
</feature>
<keyword evidence="3" id="KW-1185">Reference proteome</keyword>
<accession>A0A977PLG7</accession>
<evidence type="ECO:0000256" key="1">
    <source>
        <dbReference type="SAM" id="Phobius"/>
    </source>
</evidence>